<dbReference type="STRING" id="1440053.GCA_000718095_03134"/>
<name>A0A2T7SY44_9ACTN</name>
<feature type="chain" id="PRO_5015512915" evidence="1">
    <location>
        <begin position="30"/>
        <end position="333"/>
    </location>
</feature>
<sequence>MNVKSRVRLGAVVGAAALGVGLLAPAASADPAVGEYRQLAGVGSDTTQDVLNRLGAVIPDPDGVPDGQLIASYNATGTATIKTRATGCTINRPNGSSAGIDALRNAVLNNTGCLDFARSSRGPVDTTTTKLTWIPFAKDAVTIAVRSDSALNSSLDLTTAQLRDIYTCVKTTHNGVTLTPLLPQSGSGTRSFFLEKIGVTEAQLGTCVNGTVQEHDGTALDTAGDIAPYSVAQYIAQTNGVVTDRHGVTVLGKVNSVAPRNADGSLNTAFPYNRDVYNVVPTAKITGTTADANVVSAFVGTASKVCGQTPQIQAYGFGTLGTACGATALKGER</sequence>
<proteinExistence type="predicted"/>
<dbReference type="Gene3D" id="3.40.190.10">
    <property type="entry name" value="Periplasmic binding protein-like II"/>
    <property type="match status" value="2"/>
</dbReference>
<dbReference type="SUPFAM" id="SSF53850">
    <property type="entry name" value="Periplasmic binding protein-like II"/>
    <property type="match status" value="1"/>
</dbReference>
<keyword evidence="1" id="KW-0732">Signal</keyword>
<keyword evidence="3" id="KW-1185">Reference proteome</keyword>
<dbReference type="AlphaFoldDB" id="A0A2T7SY44"/>
<feature type="signal peptide" evidence="1">
    <location>
        <begin position="1"/>
        <end position="29"/>
    </location>
</feature>
<gene>
    <name evidence="2" type="ORF">Y717_21775</name>
</gene>
<dbReference type="RefSeq" id="WP_051745959.1">
    <property type="nucleotide sequence ID" value="NZ_AZSP01000270.1"/>
</dbReference>
<protein>
    <submittedName>
        <fullName evidence="2">Uncharacterized protein</fullName>
    </submittedName>
</protein>
<accession>A0A2T7SY44</accession>
<evidence type="ECO:0000313" key="2">
    <source>
        <dbReference type="EMBL" id="PVE07830.1"/>
    </source>
</evidence>
<evidence type="ECO:0000256" key="1">
    <source>
        <dbReference type="SAM" id="SignalP"/>
    </source>
</evidence>
<comment type="caution">
    <text evidence="2">The sequence shown here is derived from an EMBL/GenBank/DDBJ whole genome shotgun (WGS) entry which is preliminary data.</text>
</comment>
<evidence type="ECO:0000313" key="3">
    <source>
        <dbReference type="Proteomes" id="UP000245992"/>
    </source>
</evidence>
<organism evidence="2 3">
    <name type="scientific">Streptomyces scopuliridis RB72</name>
    <dbReference type="NCBI Taxonomy" id="1440053"/>
    <lineage>
        <taxon>Bacteria</taxon>
        <taxon>Bacillati</taxon>
        <taxon>Actinomycetota</taxon>
        <taxon>Actinomycetes</taxon>
        <taxon>Kitasatosporales</taxon>
        <taxon>Streptomycetaceae</taxon>
        <taxon>Streptomyces</taxon>
    </lineage>
</organism>
<dbReference type="EMBL" id="AZSP01000270">
    <property type="protein sequence ID" value="PVE07830.1"/>
    <property type="molecule type" value="Genomic_DNA"/>
</dbReference>
<reference evidence="2 3" key="1">
    <citation type="submission" date="2013-12" db="EMBL/GenBank/DDBJ databases">
        <title>Annotated genome of Streptomyces scopuliridis.</title>
        <authorList>
            <person name="Olson J.B."/>
        </authorList>
    </citation>
    <scope>NUCLEOTIDE SEQUENCE [LARGE SCALE GENOMIC DNA]</scope>
    <source>
        <strain evidence="2 3">RB72</strain>
    </source>
</reference>
<dbReference type="Proteomes" id="UP000245992">
    <property type="component" value="Unassembled WGS sequence"/>
</dbReference>